<evidence type="ECO:0000313" key="9">
    <source>
        <dbReference type="Proteomes" id="UP001177258"/>
    </source>
</evidence>
<dbReference type="AlphaFoldDB" id="A0AA90TC48"/>
<keyword evidence="8" id="KW-0328">Glycosyltransferase</keyword>
<dbReference type="InterPro" id="IPR039653">
    <property type="entry name" value="Prenyltransferase"/>
</dbReference>
<keyword evidence="3 6" id="KW-0812">Transmembrane</keyword>
<evidence type="ECO:0000256" key="3">
    <source>
        <dbReference type="ARBA" id="ARBA00022692"/>
    </source>
</evidence>
<comment type="caution">
    <text evidence="8">The sequence shown here is derived from an EMBL/GenBank/DDBJ whole genome shotgun (WGS) entry which is preliminary data.</text>
</comment>
<evidence type="ECO:0000313" key="10">
    <source>
        <dbReference type="Proteomes" id="UP001240777"/>
    </source>
</evidence>
<feature type="transmembrane region" description="Helical" evidence="6">
    <location>
        <begin position="200"/>
        <end position="223"/>
    </location>
</feature>
<dbReference type="EC" id="2.4.2.45" evidence="8"/>
<reference evidence="8 10" key="1">
    <citation type="submission" date="2023-07" db="EMBL/GenBank/DDBJ databases">
        <title>Unpublished Manusciprt.</title>
        <authorList>
            <person name="Aydin F."/>
            <person name="Tarhane S."/>
            <person name="Saticioglu I.B."/>
            <person name="Karakaya E."/>
            <person name="Abay S."/>
            <person name="Guran O."/>
            <person name="Bozkurt E."/>
            <person name="Uzum N."/>
            <person name="Olgun K."/>
            <person name="Jablonski D."/>
        </authorList>
    </citation>
    <scope>NUCLEOTIDE SEQUENCE</scope>
    <source>
        <strain evidence="10">faydin-H75</strain>
        <strain evidence="8">Faydin-H76</strain>
    </source>
</reference>
<keyword evidence="8" id="KW-0808">Transferase</keyword>
<dbReference type="GO" id="GO:0016757">
    <property type="term" value="F:glycosyltransferase activity"/>
    <property type="evidence" value="ECO:0007669"/>
    <property type="project" value="UniProtKB-KW"/>
</dbReference>
<dbReference type="GO" id="GO:0005886">
    <property type="term" value="C:plasma membrane"/>
    <property type="evidence" value="ECO:0007669"/>
    <property type="project" value="TreeGrafter"/>
</dbReference>
<dbReference type="RefSeq" id="WP_305517382.1">
    <property type="nucleotide sequence ID" value="NZ_JAUPEV010000010.1"/>
</dbReference>
<name>A0AA90TC48_9HELI</name>
<dbReference type="Pfam" id="PF01040">
    <property type="entry name" value="UbiA"/>
    <property type="match status" value="1"/>
</dbReference>
<reference evidence="7 9" key="3">
    <citation type="journal article" date="2024" name="Syst. Appl. Microbiol.">
        <title>Helicobacter cappadocius sp. nov., from lizards: The first psychrotrophic Helicobacter species.</title>
        <authorList>
            <person name="Aydin F."/>
            <person name="Tarhane S."/>
            <person name="Karakaya E."/>
            <person name="Abay S."/>
            <person name="Kayman T."/>
            <person name="Guran O."/>
            <person name="Bozkurt E."/>
            <person name="Uzum N."/>
            <person name="Avci A."/>
            <person name="Olgun K."/>
            <person name="Jablonski D."/>
            <person name="Guran C."/>
            <person name="Burcin Saticioglu I."/>
        </authorList>
    </citation>
    <scope>NUCLEOTIDE SEQUENCE [LARGE SCALE GENOMIC DNA]</scope>
    <source>
        <strain evidence="7">Faydin-H75</strain>
        <strain evidence="9">faydin-H76</strain>
    </source>
</reference>
<feature type="transmembrane region" description="Helical" evidence="6">
    <location>
        <begin position="272"/>
        <end position="290"/>
    </location>
</feature>
<evidence type="ECO:0000313" key="7">
    <source>
        <dbReference type="EMBL" id="MDO7253539.1"/>
    </source>
</evidence>
<dbReference type="InterPro" id="IPR000537">
    <property type="entry name" value="UbiA_prenyltransferase"/>
</dbReference>
<dbReference type="InterPro" id="IPR044878">
    <property type="entry name" value="UbiA_sf"/>
</dbReference>
<dbReference type="Proteomes" id="UP001240777">
    <property type="component" value="Unassembled WGS sequence"/>
</dbReference>
<gene>
    <name evidence="7" type="ORF">Q5I04_06405</name>
    <name evidence="8" type="ORF">Q5I06_06730</name>
</gene>
<feature type="transmembrane region" description="Helical" evidence="6">
    <location>
        <begin position="132"/>
        <end position="151"/>
    </location>
</feature>
<keyword evidence="5 6" id="KW-0472">Membrane</keyword>
<dbReference type="GO" id="GO:0016765">
    <property type="term" value="F:transferase activity, transferring alkyl or aryl (other than methyl) groups"/>
    <property type="evidence" value="ECO:0007669"/>
    <property type="project" value="InterPro"/>
</dbReference>
<accession>A0AA90TC48</accession>
<feature type="transmembrane region" description="Helical" evidence="6">
    <location>
        <begin position="82"/>
        <end position="103"/>
    </location>
</feature>
<evidence type="ECO:0000256" key="2">
    <source>
        <dbReference type="ARBA" id="ARBA00022475"/>
    </source>
</evidence>
<dbReference type="NCBIfam" id="NF008977">
    <property type="entry name" value="PRK12324.1-2"/>
    <property type="match status" value="1"/>
</dbReference>
<dbReference type="PANTHER" id="PTHR11048">
    <property type="entry name" value="PRENYLTRANSFERASES"/>
    <property type="match status" value="1"/>
</dbReference>
<evidence type="ECO:0000256" key="6">
    <source>
        <dbReference type="SAM" id="Phobius"/>
    </source>
</evidence>
<protein>
    <submittedName>
        <fullName evidence="8">Decaprenyl-phosphate phosphoribosyltransferase</fullName>
        <ecNumber evidence="8">2.4.2.45</ecNumber>
    </submittedName>
</protein>
<feature type="transmembrane region" description="Helical" evidence="6">
    <location>
        <begin position="235"/>
        <end position="251"/>
    </location>
</feature>
<dbReference type="EMBL" id="JAUYZK010000010">
    <property type="protein sequence ID" value="MDP2539466.1"/>
    <property type="molecule type" value="Genomic_DNA"/>
</dbReference>
<dbReference type="NCBIfam" id="NF008978">
    <property type="entry name" value="PRK12324.1-4"/>
    <property type="match status" value="1"/>
</dbReference>
<evidence type="ECO:0000256" key="1">
    <source>
        <dbReference type="ARBA" id="ARBA00004141"/>
    </source>
</evidence>
<dbReference type="GO" id="GO:0009247">
    <property type="term" value="P:glycolipid biosynthetic process"/>
    <property type="evidence" value="ECO:0007669"/>
    <property type="project" value="TreeGrafter"/>
</dbReference>
<sequence>MSILNVLHLMRFHQYIKNFFIFIPAFFSFKFFDENSICNSLIAFVAFCLCASAIYIINDIIDAPSDRIHPSKSKRPIASGKIKPKVALFFAMIFLVLSIFILIYLLPEVIFPVVVYVVINLLYTLKLKHVPIVDIFIIASGFVIRLFVGALAVNVPLSEWIIVMTFLLALFLALAKRRDDVILYESSGEKMRKVVDGYNLQFLDIAMAISGSIVMIAYILWSISAEVKLRLHSDYLYLTSIFVLAGIFRYMQIAFVEKKSGNPSKIVLQDRFLQGVILCWLVSFWILMYMRG</sequence>
<dbReference type="PANTHER" id="PTHR11048:SF5">
    <property type="entry name" value="DECAPRENYL-PHOSPHATE PHOSPHORIBOSYLTRANSFERASE"/>
    <property type="match status" value="1"/>
</dbReference>
<evidence type="ECO:0000313" key="8">
    <source>
        <dbReference type="EMBL" id="MDP2539466.1"/>
    </source>
</evidence>
<dbReference type="EMBL" id="JAUPEV010000010">
    <property type="protein sequence ID" value="MDO7253539.1"/>
    <property type="molecule type" value="Genomic_DNA"/>
</dbReference>
<feature type="transmembrane region" description="Helical" evidence="6">
    <location>
        <begin position="157"/>
        <end position="175"/>
    </location>
</feature>
<keyword evidence="10" id="KW-1185">Reference proteome</keyword>
<keyword evidence="4 6" id="KW-1133">Transmembrane helix</keyword>
<comment type="subcellular location">
    <subcellularLocation>
        <location evidence="1">Membrane</location>
        <topology evidence="1">Multi-pass membrane protein</topology>
    </subcellularLocation>
</comment>
<dbReference type="Gene3D" id="1.10.357.140">
    <property type="entry name" value="UbiA prenyltransferase"/>
    <property type="match status" value="1"/>
</dbReference>
<organism evidence="8 9">
    <name type="scientific">Helicobacter cappadocius</name>
    <dbReference type="NCBI Taxonomy" id="3063998"/>
    <lineage>
        <taxon>Bacteria</taxon>
        <taxon>Pseudomonadati</taxon>
        <taxon>Campylobacterota</taxon>
        <taxon>Epsilonproteobacteria</taxon>
        <taxon>Campylobacterales</taxon>
        <taxon>Helicobacteraceae</taxon>
        <taxon>Helicobacter</taxon>
    </lineage>
</organism>
<proteinExistence type="predicted"/>
<evidence type="ECO:0000256" key="4">
    <source>
        <dbReference type="ARBA" id="ARBA00022989"/>
    </source>
</evidence>
<feature type="transmembrane region" description="Helical" evidence="6">
    <location>
        <begin position="41"/>
        <end position="61"/>
    </location>
</feature>
<evidence type="ECO:0000256" key="5">
    <source>
        <dbReference type="ARBA" id="ARBA00023136"/>
    </source>
</evidence>
<reference evidence="7" key="2">
    <citation type="submission" date="2023-07" db="EMBL/GenBank/DDBJ databases">
        <authorList>
            <person name="Aydin F."/>
            <person name="Tarhane S."/>
            <person name="Saticioglu I.B."/>
            <person name="Karakaya E."/>
            <person name="Abay S."/>
            <person name="Guran O."/>
            <person name="Bozkurt E."/>
            <person name="Uzum N."/>
            <person name="Olgun K."/>
            <person name="Jablonski D."/>
        </authorList>
    </citation>
    <scope>NUCLEOTIDE SEQUENCE</scope>
    <source>
        <strain evidence="7">Faydin-H75</strain>
    </source>
</reference>
<keyword evidence="2" id="KW-1003">Cell membrane</keyword>
<dbReference type="CDD" id="cd13963">
    <property type="entry name" value="PT_UbiA_2"/>
    <property type="match status" value="1"/>
</dbReference>
<dbReference type="Proteomes" id="UP001177258">
    <property type="component" value="Unassembled WGS sequence"/>
</dbReference>